<comment type="caution">
    <text evidence="1">The sequence shown here is derived from an EMBL/GenBank/DDBJ whole genome shotgun (WGS) entry which is preliminary data.</text>
</comment>
<proteinExistence type="predicted"/>
<keyword evidence="2" id="KW-1185">Reference proteome</keyword>
<evidence type="ECO:0000313" key="2">
    <source>
        <dbReference type="Proteomes" id="UP000031433"/>
    </source>
</evidence>
<dbReference type="SUPFAM" id="SSF48371">
    <property type="entry name" value="ARM repeat"/>
    <property type="match status" value="1"/>
</dbReference>
<evidence type="ECO:0000313" key="1">
    <source>
        <dbReference type="EMBL" id="KIE43493.1"/>
    </source>
</evidence>
<dbReference type="InterPro" id="IPR011959">
    <property type="entry name" value="CHP02270"/>
</dbReference>
<dbReference type="EMBL" id="JXBL01000001">
    <property type="protein sequence ID" value="KIE43493.1"/>
    <property type="molecule type" value="Genomic_DNA"/>
</dbReference>
<organism evidence="1 2">
    <name type="scientific">Geobacter soli</name>
    <dbReference type="NCBI Taxonomy" id="1510391"/>
    <lineage>
        <taxon>Bacteria</taxon>
        <taxon>Pseudomonadati</taxon>
        <taxon>Thermodesulfobacteriota</taxon>
        <taxon>Desulfuromonadia</taxon>
        <taxon>Geobacterales</taxon>
        <taxon>Geobacteraceae</taxon>
        <taxon>Geobacter</taxon>
    </lineage>
</organism>
<dbReference type="NCBIfam" id="TIGR02270">
    <property type="entry name" value="TIGR02270 family protein"/>
    <property type="match status" value="1"/>
</dbReference>
<dbReference type="AlphaFoldDB" id="A0A0C1TVT9"/>
<reference evidence="1 2" key="1">
    <citation type="submission" date="2015-01" db="EMBL/GenBank/DDBJ databases">
        <title>Genome sequence of the anaerobic bacterium Geobacter soli GSS01, a dissimilatory Fe(III) reducer from soil.</title>
        <authorList>
            <person name="Yang G."/>
            <person name="Zhou S."/>
        </authorList>
    </citation>
    <scope>NUCLEOTIDE SEQUENCE [LARGE SCALE GENOMIC DNA]</scope>
    <source>
        <strain evidence="1 2">GSS01</strain>
    </source>
</reference>
<gene>
    <name evidence="1" type="ORF">SE37_13070</name>
</gene>
<dbReference type="Proteomes" id="UP000031433">
    <property type="component" value="Unassembled WGS sequence"/>
</dbReference>
<evidence type="ECO:0008006" key="3">
    <source>
        <dbReference type="Google" id="ProtNLM"/>
    </source>
</evidence>
<sequence length="417" mass="45809">MNPTISSILHQLAEEAAFLWHLRGGILQSPHFSLSDLERFDERLEAQVDGLRVGGDASWEICRSALAGDTVEGLFAPAVLAFESGNSEHLQQVMNAMGTDREKARTVISALGWLPYEQARPRIEQLLAEESPFHRYIGMAAYAIHRHDPGPQLTRAVNDTSPLLMARGLRAYGELGRGCELNDFRLQEYLTDHDDEIRFSAAWSASLAGIGTAVGVLRGFVASSSRYAEKALNVSVRCMRPESARAWQRELAQSSETIRFAAIGAGALGDPSLVPWLIDRMDTPTIARVAGEALTMITGIDIELEELAGTRPEGFNAGPTDDPKDLNVAMDADENLPWPDADLVAAWWDKNKGRFQSGTRHFLGKPVSPEHLRLALKTGLQRQRAAAALELARMNPGRPMFEVRAPAARQRKEVAAI</sequence>
<accession>A0A0C1TVT9</accession>
<dbReference type="RefSeq" id="WP_039647014.1">
    <property type="nucleotide sequence ID" value="NZ_JXBL01000001.1"/>
</dbReference>
<dbReference type="InterPro" id="IPR016024">
    <property type="entry name" value="ARM-type_fold"/>
</dbReference>
<name>A0A0C1TVT9_9BACT</name>
<dbReference type="InterPro" id="IPR011989">
    <property type="entry name" value="ARM-like"/>
</dbReference>
<dbReference type="Gene3D" id="1.25.10.10">
    <property type="entry name" value="Leucine-rich Repeat Variant"/>
    <property type="match status" value="1"/>
</dbReference>
<protein>
    <recommendedName>
        <fullName evidence="3">TIGR02270 family protein</fullName>
    </recommendedName>
</protein>